<reference evidence="2" key="1">
    <citation type="submission" date="2021-11" db="EMBL/GenBank/DDBJ databases">
        <title>Cultivation dependent microbiological survey of springs from the worlds oldest radium mine currently devoted to the extraction of radon-saturated water.</title>
        <authorList>
            <person name="Kapinusova G."/>
            <person name="Smrhova T."/>
            <person name="Strejcek M."/>
            <person name="Suman J."/>
            <person name="Jani K."/>
            <person name="Pajer P."/>
            <person name="Uhlik O."/>
        </authorList>
    </citation>
    <scope>NUCLEOTIDE SEQUENCE [LARGE SCALE GENOMIC DNA]</scope>
    <source>
        <strain evidence="2">J379</strain>
    </source>
</reference>
<organism evidence="1 2">
    <name type="scientific">Svornostia abyssi</name>
    <dbReference type="NCBI Taxonomy" id="2898438"/>
    <lineage>
        <taxon>Bacteria</taxon>
        <taxon>Bacillati</taxon>
        <taxon>Actinomycetota</taxon>
        <taxon>Thermoleophilia</taxon>
        <taxon>Solirubrobacterales</taxon>
        <taxon>Baekduiaceae</taxon>
        <taxon>Svornostia</taxon>
    </lineage>
</organism>
<dbReference type="Gene3D" id="3.40.960.10">
    <property type="entry name" value="VSR Endonuclease"/>
    <property type="match status" value="1"/>
</dbReference>
<gene>
    <name evidence="1" type="ORF">LRS13_07315</name>
</gene>
<dbReference type="SUPFAM" id="SSF52980">
    <property type="entry name" value="Restriction endonuclease-like"/>
    <property type="match status" value="1"/>
</dbReference>
<name>A0ABY5PL80_9ACTN</name>
<dbReference type="EMBL" id="CP088295">
    <property type="protein sequence ID" value="UUY05322.1"/>
    <property type="molecule type" value="Genomic_DNA"/>
</dbReference>
<accession>A0ABY5PL80</accession>
<evidence type="ECO:0000313" key="2">
    <source>
        <dbReference type="Proteomes" id="UP001058860"/>
    </source>
</evidence>
<evidence type="ECO:0000313" key="1">
    <source>
        <dbReference type="EMBL" id="UUY05322.1"/>
    </source>
</evidence>
<dbReference type="InterPro" id="IPR011335">
    <property type="entry name" value="Restrct_endonuc-II-like"/>
</dbReference>
<protein>
    <recommendedName>
        <fullName evidence="3">DUF559 domain-containing protein</fullName>
    </recommendedName>
</protein>
<proteinExistence type="predicted"/>
<sequence length="288" mass="32490">MTTAEMRTAGLSRDVVARHREAGTLVRQFRGVYLVGRATPTRDELERAAVKACGEGAVLSHRSAAARWKILRHHRGPVEVTARTQRRRQQGLRPYRANLAPADVTMKDGVPITTVARTLVDLAMLVDEAVLDTAVHEADNLKRLYLRKVDEAIARAGATRQGVPALRRRLRRYRPANGRLDTDMEKLFVQFLRKYGFPPTEHGVTFELEGGERTTVDVLFRDAWVAVELDGGVHESRRHFQTDRRKSRRLEALHGLVVFRVTEEDLAERADELAQDLHATIARRAAAV</sequence>
<dbReference type="Proteomes" id="UP001058860">
    <property type="component" value="Chromosome"/>
</dbReference>
<evidence type="ECO:0008006" key="3">
    <source>
        <dbReference type="Google" id="ProtNLM"/>
    </source>
</evidence>
<keyword evidence="2" id="KW-1185">Reference proteome</keyword>